<evidence type="ECO:0000256" key="26">
    <source>
        <dbReference type="ARBA" id="ARBA00034105"/>
    </source>
</evidence>
<comment type="pathway">
    <text evidence="5 33">Cofactor biosynthesis; molybdopterin biosynthesis.</text>
</comment>
<dbReference type="EC" id="2.7.7.75" evidence="8"/>
<dbReference type="GO" id="GO:0005524">
    <property type="term" value="F:ATP binding"/>
    <property type="evidence" value="ECO:0007669"/>
    <property type="project" value="UniProtKB-UniRule"/>
</dbReference>
<dbReference type="FunFam" id="2.40.340.10:FF:000001">
    <property type="entry name" value="Molybdopterin molybdenumtransferase"/>
    <property type="match status" value="1"/>
</dbReference>
<keyword evidence="10" id="KW-1003">Cell membrane</keyword>
<evidence type="ECO:0000256" key="12">
    <source>
        <dbReference type="ARBA" id="ARBA00022505"/>
    </source>
</evidence>
<feature type="domain" description="MoaB/Mog" evidence="35">
    <location>
        <begin position="3"/>
        <end position="110"/>
    </location>
</feature>
<evidence type="ECO:0000256" key="32">
    <source>
        <dbReference type="ARBA" id="ARBA00073890"/>
    </source>
</evidence>
<evidence type="ECO:0000256" key="27">
    <source>
        <dbReference type="ARBA" id="ARBA00050229"/>
    </source>
</evidence>
<comment type="similarity">
    <text evidence="7">In the C-terminal section; belongs to the MoeA family.</text>
</comment>
<keyword evidence="24" id="KW-0966">Cell projection</keyword>
<evidence type="ECO:0000256" key="23">
    <source>
        <dbReference type="ARBA" id="ARBA00023268"/>
    </source>
</evidence>
<dbReference type="SUPFAM" id="SSF63882">
    <property type="entry name" value="MoeA N-terminal region -like"/>
    <property type="match status" value="1"/>
</dbReference>
<dbReference type="Pfam" id="PF00994">
    <property type="entry name" value="MoCF_biosynth"/>
    <property type="match status" value="3"/>
</dbReference>
<reference evidence="36" key="3">
    <citation type="submission" date="2025-09" db="UniProtKB">
        <authorList>
            <consortium name="Ensembl"/>
        </authorList>
    </citation>
    <scope>IDENTIFICATION</scope>
</reference>
<feature type="compositionally biased region" description="Pro residues" evidence="34">
    <location>
        <begin position="132"/>
        <end position="144"/>
    </location>
</feature>
<dbReference type="GO" id="GO:0005856">
    <property type="term" value="C:cytoskeleton"/>
    <property type="evidence" value="ECO:0007669"/>
    <property type="project" value="UniProtKB-SubCell"/>
</dbReference>
<keyword evidence="12 33" id="KW-0500">Molybdenum</keyword>
<dbReference type="FunFam" id="3.40.980.10:FF:000001">
    <property type="entry name" value="Molybdopterin molybdenumtransferase"/>
    <property type="match status" value="1"/>
</dbReference>
<keyword evidence="18" id="KW-0770">Synapse</keyword>
<evidence type="ECO:0000256" key="28">
    <source>
        <dbReference type="ARBA" id="ARBA00051501"/>
    </source>
</evidence>
<evidence type="ECO:0000256" key="13">
    <source>
        <dbReference type="ARBA" id="ARBA00022679"/>
    </source>
</evidence>
<evidence type="ECO:0000256" key="14">
    <source>
        <dbReference type="ARBA" id="ARBA00022723"/>
    </source>
</evidence>
<dbReference type="GO" id="GO:0005829">
    <property type="term" value="C:cytosol"/>
    <property type="evidence" value="ECO:0007669"/>
    <property type="project" value="UniProtKB-SubCell"/>
</dbReference>
<dbReference type="FunFam" id="2.170.190.11:FF:000001">
    <property type="entry name" value="Molybdopterin molybdenumtransferase"/>
    <property type="match status" value="1"/>
</dbReference>
<evidence type="ECO:0000256" key="25">
    <source>
        <dbReference type="ARBA" id="ARBA00023288"/>
    </source>
</evidence>
<evidence type="ECO:0000256" key="30">
    <source>
        <dbReference type="ARBA" id="ARBA00059974"/>
    </source>
</evidence>
<evidence type="ECO:0000256" key="1">
    <source>
        <dbReference type="ARBA" id="ARBA00001946"/>
    </source>
</evidence>
<reference evidence="36 37" key="1">
    <citation type="journal article" date="2012" name="Nature">
        <title>The genomic landscape of species divergence in Ficedula flycatchers.</title>
        <authorList>
            <person name="Ellegren H."/>
            <person name="Smeds L."/>
            <person name="Burri R."/>
            <person name="Olason P.I."/>
            <person name="Backstrom N."/>
            <person name="Kawakami T."/>
            <person name="Kunstner A."/>
            <person name="Makinen H."/>
            <person name="Nadachowska-Brzyska K."/>
            <person name="Qvarnstrom A."/>
            <person name="Uebbing S."/>
            <person name="Wolf J.B."/>
        </authorList>
    </citation>
    <scope>NUCLEOTIDE SEQUENCE [LARGE SCALE GENOMIC DNA]</scope>
</reference>
<dbReference type="InterPro" id="IPR001453">
    <property type="entry name" value="MoaB/Mog_dom"/>
</dbReference>
<keyword evidence="22" id="KW-0628">Postsynaptic cell membrane</keyword>
<dbReference type="CDD" id="cd00887">
    <property type="entry name" value="MoeA"/>
    <property type="match status" value="1"/>
</dbReference>
<keyword evidence="37" id="KW-1185">Reference proteome</keyword>
<comment type="similarity">
    <text evidence="6">In the N-terminal section; belongs to the MoaB/Mog family.</text>
</comment>
<evidence type="ECO:0000256" key="9">
    <source>
        <dbReference type="ARBA" id="ARBA00013269"/>
    </source>
</evidence>
<dbReference type="GeneTree" id="ENSGT00390000016577"/>
<dbReference type="Gene3D" id="2.40.340.10">
    <property type="entry name" value="MoeA, C-terminal, domain IV"/>
    <property type="match status" value="1"/>
</dbReference>
<accession>A0A803VR22</accession>
<dbReference type="GO" id="GO:0007529">
    <property type="term" value="P:establishment of synaptic specificity at neuromuscular junction"/>
    <property type="evidence" value="ECO:0007669"/>
    <property type="project" value="TreeGrafter"/>
</dbReference>
<keyword evidence="11" id="KW-0963">Cytoplasm</keyword>
<comment type="similarity">
    <text evidence="33">Belongs to the MoeA family.</text>
</comment>
<comment type="catalytic activity">
    <reaction evidence="28">
        <text>molybdopterin + ATP + H(+) = adenylyl-molybdopterin + diphosphate</text>
        <dbReference type="Rhea" id="RHEA:31331"/>
        <dbReference type="ChEBI" id="CHEBI:15378"/>
        <dbReference type="ChEBI" id="CHEBI:30616"/>
        <dbReference type="ChEBI" id="CHEBI:33019"/>
        <dbReference type="ChEBI" id="CHEBI:58698"/>
        <dbReference type="ChEBI" id="CHEBI:62727"/>
        <dbReference type="EC" id="2.7.7.75"/>
    </reaction>
    <physiologicalReaction direction="left-to-right" evidence="28">
        <dbReference type="Rhea" id="RHEA:31332"/>
    </physiologicalReaction>
</comment>
<keyword evidence="13 33" id="KW-0808">Transferase</keyword>
<feature type="compositionally biased region" description="Polar residues" evidence="34">
    <location>
        <begin position="242"/>
        <end position="267"/>
    </location>
</feature>
<evidence type="ECO:0000256" key="17">
    <source>
        <dbReference type="ARBA" id="ARBA00022842"/>
    </source>
</evidence>
<organism evidence="36 37">
    <name type="scientific">Ficedula albicollis</name>
    <name type="common">Collared flycatcher</name>
    <name type="synonym">Muscicapa albicollis</name>
    <dbReference type="NCBI Taxonomy" id="59894"/>
    <lineage>
        <taxon>Eukaryota</taxon>
        <taxon>Metazoa</taxon>
        <taxon>Chordata</taxon>
        <taxon>Craniata</taxon>
        <taxon>Vertebrata</taxon>
        <taxon>Euteleostomi</taxon>
        <taxon>Archelosauria</taxon>
        <taxon>Archosauria</taxon>
        <taxon>Dinosauria</taxon>
        <taxon>Saurischia</taxon>
        <taxon>Theropoda</taxon>
        <taxon>Coelurosauria</taxon>
        <taxon>Aves</taxon>
        <taxon>Neognathae</taxon>
        <taxon>Neoaves</taxon>
        <taxon>Telluraves</taxon>
        <taxon>Australaves</taxon>
        <taxon>Passeriformes</taxon>
        <taxon>Muscicapidae</taxon>
        <taxon>Ficedula</taxon>
    </lineage>
</organism>
<evidence type="ECO:0000256" key="19">
    <source>
        <dbReference type="ARBA" id="ARBA00023136"/>
    </source>
</evidence>
<dbReference type="SUPFAM" id="SSF53218">
    <property type="entry name" value="Molybdenum cofactor biosynthesis proteins"/>
    <property type="match status" value="3"/>
</dbReference>
<feature type="region of interest" description="Disordered" evidence="34">
    <location>
        <begin position="241"/>
        <end position="280"/>
    </location>
</feature>
<evidence type="ECO:0000256" key="21">
    <source>
        <dbReference type="ARBA" id="ARBA00023212"/>
    </source>
</evidence>
<evidence type="ECO:0000256" key="20">
    <source>
        <dbReference type="ARBA" id="ARBA00023150"/>
    </source>
</evidence>
<dbReference type="InterPro" id="IPR036425">
    <property type="entry name" value="MoaB/Mog-like_dom_sf"/>
</dbReference>
<dbReference type="Ensembl" id="ENSFALT00000027463.1">
    <property type="protein sequence ID" value="ENSFALP00000025178.1"/>
    <property type="gene ID" value="ENSFALG00000005300.2"/>
</dbReference>
<keyword evidence="25" id="KW-0449">Lipoprotein</keyword>
<keyword evidence="21" id="KW-0206">Cytoskeleton</keyword>
<evidence type="ECO:0000256" key="31">
    <source>
        <dbReference type="ARBA" id="ARBA00060421"/>
    </source>
</evidence>
<evidence type="ECO:0000256" key="6">
    <source>
        <dbReference type="ARBA" id="ARBA00007589"/>
    </source>
</evidence>
<dbReference type="Proteomes" id="UP000016665">
    <property type="component" value="Chromosome 5"/>
</dbReference>
<dbReference type="GO" id="GO:0099634">
    <property type="term" value="C:postsynaptic specialization membrane"/>
    <property type="evidence" value="ECO:0007669"/>
    <property type="project" value="GOC"/>
</dbReference>
<proteinExistence type="inferred from homology"/>
<dbReference type="SMART" id="SM00852">
    <property type="entry name" value="MoCF_biosynth"/>
    <property type="match status" value="2"/>
</dbReference>
<comment type="cofactor">
    <cofactor evidence="1 33">
        <name>Mg(2+)</name>
        <dbReference type="ChEBI" id="CHEBI:18420"/>
    </cofactor>
</comment>
<dbReference type="CDD" id="cd00886">
    <property type="entry name" value="MogA_MoaB"/>
    <property type="match status" value="1"/>
</dbReference>
<dbReference type="GO" id="GO:0061598">
    <property type="term" value="F:molybdopterin adenylyltransferase activity"/>
    <property type="evidence" value="ECO:0007669"/>
    <property type="project" value="UniProtKB-UniRule"/>
</dbReference>
<dbReference type="InterPro" id="IPR005111">
    <property type="entry name" value="MoeA_C_domain_IV"/>
</dbReference>
<evidence type="ECO:0000313" key="36">
    <source>
        <dbReference type="Ensembl" id="ENSFALP00000025178.1"/>
    </source>
</evidence>
<evidence type="ECO:0000256" key="3">
    <source>
        <dbReference type="ARBA" id="ARBA00004279"/>
    </source>
</evidence>
<dbReference type="Pfam" id="PF03453">
    <property type="entry name" value="MoeA_N"/>
    <property type="match status" value="1"/>
</dbReference>
<dbReference type="FunFam" id="3.90.105.10:FF:000004">
    <property type="entry name" value="Molybdopterin molybdenumtransferase"/>
    <property type="match status" value="1"/>
</dbReference>
<evidence type="ECO:0000256" key="18">
    <source>
        <dbReference type="ARBA" id="ARBA00023018"/>
    </source>
</evidence>
<evidence type="ECO:0000256" key="4">
    <source>
        <dbReference type="ARBA" id="ARBA00004514"/>
    </source>
</evidence>
<evidence type="ECO:0000256" key="2">
    <source>
        <dbReference type="ARBA" id="ARBA00004245"/>
    </source>
</evidence>
<dbReference type="EC" id="2.10.1.1" evidence="9"/>
<evidence type="ECO:0000256" key="22">
    <source>
        <dbReference type="ARBA" id="ARBA00023257"/>
    </source>
</evidence>
<evidence type="ECO:0000256" key="8">
    <source>
        <dbReference type="ARBA" id="ARBA00012509"/>
    </source>
</evidence>
<feature type="domain" description="MoaB/Mog" evidence="35">
    <location>
        <begin position="516"/>
        <end position="683"/>
    </location>
</feature>
<dbReference type="GO" id="GO:0097112">
    <property type="term" value="P:gamma-aminobutyric acid receptor clustering"/>
    <property type="evidence" value="ECO:0007669"/>
    <property type="project" value="TreeGrafter"/>
</dbReference>
<keyword evidence="19" id="KW-0472">Membrane</keyword>
<dbReference type="GO" id="GO:0030425">
    <property type="term" value="C:dendrite"/>
    <property type="evidence" value="ECO:0007669"/>
    <property type="project" value="UniProtKB-SubCell"/>
</dbReference>
<comment type="function">
    <text evidence="29">Also has a catalytic activity and catalyzes two steps in the biosynthesis of the molybdenum cofactor. In the first step, molybdopterin is adenylated. Subsequently, molybdate is inserted into adenylated molybdopterin and AMP is released.</text>
</comment>
<keyword evidence="14 33" id="KW-0479">Metal-binding</keyword>
<dbReference type="NCBIfam" id="TIGR00177">
    <property type="entry name" value="molyb_syn"/>
    <property type="match status" value="1"/>
</dbReference>
<protein>
    <recommendedName>
        <fullName evidence="32">Gephyrin</fullName>
        <ecNumber evidence="9">2.10.1.1</ecNumber>
        <ecNumber evidence="8">2.7.7.75</ecNumber>
    </recommendedName>
</protein>
<keyword evidence="16" id="KW-0067">ATP-binding</keyword>
<evidence type="ECO:0000256" key="10">
    <source>
        <dbReference type="ARBA" id="ARBA00022475"/>
    </source>
</evidence>
<evidence type="ECO:0000256" key="5">
    <source>
        <dbReference type="ARBA" id="ARBA00005046"/>
    </source>
</evidence>
<keyword evidence="20 33" id="KW-0501">Molybdenum cofactor biosynthesis</keyword>
<dbReference type="InterPro" id="IPR038987">
    <property type="entry name" value="MoeA-like"/>
</dbReference>
<dbReference type="GO" id="GO:0046872">
    <property type="term" value="F:metal ion binding"/>
    <property type="evidence" value="ECO:0007669"/>
    <property type="project" value="UniProtKB-UniRule"/>
</dbReference>
<gene>
    <name evidence="36" type="primary">GPHN</name>
</gene>
<dbReference type="InterPro" id="IPR036135">
    <property type="entry name" value="MoeA_linker/N_sf"/>
</dbReference>
<dbReference type="GO" id="GO:0006777">
    <property type="term" value="P:Mo-molybdopterin cofactor biosynthetic process"/>
    <property type="evidence" value="ECO:0007669"/>
    <property type="project" value="UniProtKB-UniRule"/>
</dbReference>
<comment type="subcellular location">
    <subcellularLocation>
        <location evidence="3">Cell projection</location>
        <location evidence="3">Dendrite</location>
    </subcellularLocation>
    <subcellularLocation>
        <location evidence="2">Cytoplasm</location>
        <location evidence="2">Cytoskeleton</location>
    </subcellularLocation>
    <subcellularLocation>
        <location evidence="4">Cytoplasm</location>
        <location evidence="4">Cytosol</location>
    </subcellularLocation>
    <subcellularLocation>
        <location evidence="31">Postsynaptic cell membrane</location>
        <topology evidence="31">Lipid-anchor</topology>
        <orientation evidence="31">Cytoplasmic side</orientation>
    </subcellularLocation>
    <subcellularLocation>
        <location evidence="26">Postsynaptic density</location>
    </subcellularLocation>
</comment>
<dbReference type="InterPro" id="IPR005110">
    <property type="entry name" value="MoeA_linker/N"/>
</dbReference>
<dbReference type="Gene3D" id="3.40.980.10">
    <property type="entry name" value="MoaB/Mog-like domain"/>
    <property type="match status" value="2"/>
</dbReference>
<dbReference type="AlphaFoldDB" id="A0A803VR22"/>
<evidence type="ECO:0000256" key="15">
    <source>
        <dbReference type="ARBA" id="ARBA00022741"/>
    </source>
</evidence>
<evidence type="ECO:0000313" key="37">
    <source>
        <dbReference type="Proteomes" id="UP000016665"/>
    </source>
</evidence>
<dbReference type="PROSITE" id="PS01079">
    <property type="entry name" value="MOCF_BIOSYNTHESIS_2"/>
    <property type="match status" value="1"/>
</dbReference>
<evidence type="ECO:0000256" key="24">
    <source>
        <dbReference type="ARBA" id="ARBA00023273"/>
    </source>
</evidence>
<dbReference type="InterPro" id="IPR008284">
    <property type="entry name" value="MoCF_biosynth_CS"/>
</dbReference>
<feature type="region of interest" description="Disordered" evidence="34">
    <location>
        <begin position="126"/>
        <end position="179"/>
    </location>
</feature>
<keyword evidence="23" id="KW-0511">Multifunctional enzyme</keyword>
<evidence type="ECO:0000259" key="35">
    <source>
        <dbReference type="SMART" id="SM00852"/>
    </source>
</evidence>
<comment type="function">
    <text evidence="33">Catalyzes two steps in the biosynthesis of the molybdenum cofactor. In the first step, molybdopterin is adenylated. Subsequently, molybdate is inserted into adenylated molybdopterin and AMP is released.</text>
</comment>
<dbReference type="Pfam" id="PF03454">
    <property type="entry name" value="MoeA_C"/>
    <property type="match status" value="1"/>
</dbReference>
<evidence type="ECO:0000256" key="7">
    <source>
        <dbReference type="ARBA" id="ARBA00008339"/>
    </source>
</evidence>
<dbReference type="PANTHER" id="PTHR10192:SF5">
    <property type="entry name" value="GEPHYRIN"/>
    <property type="match status" value="1"/>
</dbReference>
<evidence type="ECO:0000256" key="34">
    <source>
        <dbReference type="SAM" id="MobiDB-lite"/>
    </source>
</evidence>
<keyword evidence="17 33" id="KW-0460">Magnesium</keyword>
<dbReference type="GO" id="GO:0072579">
    <property type="term" value="P:glycine receptor clustering"/>
    <property type="evidence" value="ECO:0007669"/>
    <property type="project" value="TreeGrafter"/>
</dbReference>
<dbReference type="Gene3D" id="2.170.190.11">
    <property type="entry name" value="Molybdopterin biosynthesis moea protein, domain 3"/>
    <property type="match status" value="1"/>
</dbReference>
<dbReference type="FunFam" id="3.40.980.10:FF:000002">
    <property type="entry name" value="Molybdopterin molybdenumtransferase"/>
    <property type="match status" value="1"/>
</dbReference>
<dbReference type="GO" id="GO:0098970">
    <property type="term" value="P:postsynaptic neurotransmitter receptor diffusion trapping"/>
    <property type="evidence" value="ECO:0007669"/>
    <property type="project" value="TreeGrafter"/>
</dbReference>
<dbReference type="PROSITE" id="PS01078">
    <property type="entry name" value="MOCF_BIOSYNTHESIS_1"/>
    <property type="match status" value="1"/>
</dbReference>
<dbReference type="SUPFAM" id="SSF63867">
    <property type="entry name" value="MoeA C-terminal domain-like"/>
    <property type="match status" value="1"/>
</dbReference>
<comment type="catalytic activity">
    <reaction evidence="27">
        <text>adenylyl-molybdopterin + molybdate = Mo-molybdopterin + AMP + H(+)</text>
        <dbReference type="Rhea" id="RHEA:35047"/>
        <dbReference type="ChEBI" id="CHEBI:15378"/>
        <dbReference type="ChEBI" id="CHEBI:36264"/>
        <dbReference type="ChEBI" id="CHEBI:62727"/>
        <dbReference type="ChEBI" id="CHEBI:71302"/>
        <dbReference type="ChEBI" id="CHEBI:456215"/>
        <dbReference type="EC" id="2.10.1.1"/>
    </reaction>
    <physiologicalReaction direction="left-to-right" evidence="27">
        <dbReference type="Rhea" id="RHEA:35048"/>
    </physiologicalReaction>
</comment>
<sequence>MLKHCYNFLFPDETLIDWCDEKELNLILTTGGTGFAPRDVTPEATKEVIEREAPGMALAMLMGSLNVTPLGMLSRPVCGIRGKTLIINLPGSKKGSQECFQFILPALPHAIDLLRDAIVKVKEVHDELEDLPSPPPPLSPPPTTSPHKQTEDKGVQCEEEEEEKKDSGVASTEDSSSSHITAAAIAAKKHPSYTSPAVFMAKGQQPIPGLTSYCHQAAGSAGDLIPDSIISRGVQVLPRDTASLSTTPSESPRAQATSRLSTASCPTPKQIRRPDESKGVASRVGSLKARLPSCSSTYSVSEVQSRCSSKENILRASHSAVDITKVARRHRMSPFPLTSMDKAFITVLEMTPVLGTEIINYRDGMGRVLAQDVYAKDNLPPFPASVKDGYAVRAADGPGDRFIIGESQAGEQPTQTVMPGQVMRVTTGAPIPCGADAVVQVEDTELIRESDDGTEELEVRILVQARPGQDIRPIGHDIKRGECVLAKGTHMGPSEIGLLATVGVTEVEVNKFPVVAVMSTGNELLNPEDDLLPGKIRDSNRSTLLATIQEHGYPTINLGIVGDKKPDVFKEEGTQSFQNPAETGVPDCPDDLLNALNEGISRADVIITSGGVSMGEKDYLKQVLDIDLHAQIHFGRVFMKPGLPTTFATLDIDGVRKIIFALPGNPVSAVVTCNLFVVPALRKMQGILDPRPTIIKARLSCDVKLDPRPEYHRCILTWHHQEPLPWAQSTGNQMSSRLMSMRSANGLLMLPPKTEQYVELHKGEVVDVMVIGRL</sequence>
<keyword evidence="15" id="KW-0547">Nucleotide-binding</keyword>
<dbReference type="PANTHER" id="PTHR10192">
    <property type="entry name" value="MOLYBDOPTERIN BIOSYNTHESIS PROTEIN"/>
    <property type="match status" value="1"/>
</dbReference>
<evidence type="ECO:0000256" key="33">
    <source>
        <dbReference type="RuleBase" id="RU365090"/>
    </source>
</evidence>
<dbReference type="Gene3D" id="3.90.105.10">
    <property type="entry name" value="Molybdopterin biosynthesis moea protein, domain 2"/>
    <property type="match status" value="1"/>
</dbReference>
<evidence type="ECO:0000256" key="16">
    <source>
        <dbReference type="ARBA" id="ARBA00022840"/>
    </source>
</evidence>
<reference evidence="36" key="2">
    <citation type="submission" date="2025-08" db="UniProtKB">
        <authorList>
            <consortium name="Ensembl"/>
        </authorList>
    </citation>
    <scope>IDENTIFICATION</scope>
</reference>
<dbReference type="UniPathway" id="UPA00344"/>
<dbReference type="GO" id="GO:0061599">
    <property type="term" value="F:molybdopterin molybdotransferase activity"/>
    <property type="evidence" value="ECO:0007669"/>
    <property type="project" value="UniProtKB-UniRule"/>
</dbReference>
<dbReference type="GO" id="GO:0014069">
    <property type="term" value="C:postsynaptic density"/>
    <property type="evidence" value="ECO:0007669"/>
    <property type="project" value="UniProtKB-SubCell"/>
</dbReference>
<name>A0A803VR22_FICAL</name>
<evidence type="ECO:0000256" key="29">
    <source>
        <dbReference type="ARBA" id="ARBA00055539"/>
    </source>
</evidence>
<evidence type="ECO:0000256" key="11">
    <source>
        <dbReference type="ARBA" id="ARBA00022490"/>
    </source>
</evidence>
<dbReference type="InterPro" id="IPR036688">
    <property type="entry name" value="MoeA_C_domain_IV_sf"/>
</dbReference>
<comment type="function">
    <text evidence="30">Microtubule-associated protein involved in membrane protein-cytoskeleton interactions. It is thought to anchor the inhibitory glycine receptor (GLYR) to subsynaptic microtubules. Acts as a major instructive molecule at inhibitory synapses, where it also clusters GABA type A receptors.</text>
</comment>